<comment type="caution">
    <text evidence="2">The sequence shown here is derived from an EMBL/GenBank/DDBJ whole genome shotgun (WGS) entry which is preliminary data.</text>
</comment>
<keyword evidence="3" id="KW-1185">Reference proteome</keyword>
<dbReference type="Proteomes" id="UP000799444">
    <property type="component" value="Unassembled WGS sequence"/>
</dbReference>
<sequence length="425" mass="46210">MLRWSSLFASAISPPSGSSEHRAPRIIPLAMHPPCRPLATAASHDSPPPRPVRALARQGPLGAFPRPDALRQATSLSLDCASGKALETFSFDGPQRHVTHPRPRLTRRTPEDATSGARRRAHSYLFTSSHASCGAVERRGRPVSSAAVRCDAAAGTWMHARSRFHAQRLECAVSSAASRHGLPLAHGTEVQRRWPEQAVVNLPECGHAKHRIRRWVAGRHARAWCPISRRGGHTRQSEALAVARWAREFQDGEMAVGKVQRLPSRRVSLRIRICCSRGNPATLPTRGVWASSGASPCAWERGPPTSSRLPQLPLLSSALCACRPHHRADCADCSDDFRPVVWTSTGGNPVCQPAPALTAGRQPTKISRWSSLPLQEIRLVTMPPGVASLSRRSTALAPLHQTWRAGCLPRLSSSPTAAELNSRPD</sequence>
<evidence type="ECO:0000256" key="1">
    <source>
        <dbReference type="SAM" id="MobiDB-lite"/>
    </source>
</evidence>
<gene>
    <name evidence="2" type="ORF">EJ04DRAFT_529141</name>
</gene>
<dbReference type="EMBL" id="ML996311">
    <property type="protein sequence ID" value="KAF2727796.1"/>
    <property type="molecule type" value="Genomic_DNA"/>
</dbReference>
<evidence type="ECO:0000313" key="2">
    <source>
        <dbReference type="EMBL" id="KAF2727796.1"/>
    </source>
</evidence>
<feature type="region of interest" description="Disordered" evidence="1">
    <location>
        <begin position="1"/>
        <end position="53"/>
    </location>
</feature>
<evidence type="ECO:0000313" key="3">
    <source>
        <dbReference type="Proteomes" id="UP000799444"/>
    </source>
</evidence>
<accession>A0A9P4QN11</accession>
<dbReference type="AlphaFoldDB" id="A0A9P4QN11"/>
<protein>
    <submittedName>
        <fullName evidence="2">Uncharacterized protein</fullName>
    </submittedName>
</protein>
<organism evidence="2 3">
    <name type="scientific">Polyplosphaeria fusca</name>
    <dbReference type="NCBI Taxonomy" id="682080"/>
    <lineage>
        <taxon>Eukaryota</taxon>
        <taxon>Fungi</taxon>
        <taxon>Dikarya</taxon>
        <taxon>Ascomycota</taxon>
        <taxon>Pezizomycotina</taxon>
        <taxon>Dothideomycetes</taxon>
        <taxon>Pleosporomycetidae</taxon>
        <taxon>Pleosporales</taxon>
        <taxon>Tetraplosphaeriaceae</taxon>
        <taxon>Polyplosphaeria</taxon>
    </lineage>
</organism>
<name>A0A9P4QN11_9PLEO</name>
<feature type="region of interest" description="Disordered" evidence="1">
    <location>
        <begin position="92"/>
        <end position="119"/>
    </location>
</feature>
<proteinExistence type="predicted"/>
<reference evidence="2" key="1">
    <citation type="journal article" date="2020" name="Stud. Mycol.">
        <title>101 Dothideomycetes genomes: a test case for predicting lifestyles and emergence of pathogens.</title>
        <authorList>
            <person name="Haridas S."/>
            <person name="Albert R."/>
            <person name="Binder M."/>
            <person name="Bloem J."/>
            <person name="Labutti K."/>
            <person name="Salamov A."/>
            <person name="Andreopoulos B."/>
            <person name="Baker S."/>
            <person name="Barry K."/>
            <person name="Bills G."/>
            <person name="Bluhm B."/>
            <person name="Cannon C."/>
            <person name="Castanera R."/>
            <person name="Culley D."/>
            <person name="Daum C."/>
            <person name="Ezra D."/>
            <person name="Gonzalez J."/>
            <person name="Henrissat B."/>
            <person name="Kuo A."/>
            <person name="Liang C."/>
            <person name="Lipzen A."/>
            <person name="Lutzoni F."/>
            <person name="Magnuson J."/>
            <person name="Mondo S."/>
            <person name="Nolan M."/>
            <person name="Ohm R."/>
            <person name="Pangilinan J."/>
            <person name="Park H.-J."/>
            <person name="Ramirez L."/>
            <person name="Alfaro M."/>
            <person name="Sun H."/>
            <person name="Tritt A."/>
            <person name="Yoshinaga Y."/>
            <person name="Zwiers L.-H."/>
            <person name="Turgeon B."/>
            <person name="Goodwin S."/>
            <person name="Spatafora J."/>
            <person name="Crous P."/>
            <person name="Grigoriev I."/>
        </authorList>
    </citation>
    <scope>NUCLEOTIDE SEQUENCE</scope>
    <source>
        <strain evidence="2">CBS 125425</strain>
    </source>
</reference>
<feature type="compositionally biased region" description="Basic residues" evidence="1">
    <location>
        <begin position="97"/>
        <end position="107"/>
    </location>
</feature>